<dbReference type="InterPro" id="IPR014710">
    <property type="entry name" value="RmlC-like_jellyroll"/>
</dbReference>
<sequence length="317" mass="35569">MRTISSNDLLTQSQHSSSSDGGHHAQNPDHPCYHPLPAISSLIALTSNISLALAKLNSPLNSPSSILYPLFSYLEKLPLTSLFNDDDLPLYHRISPRLSETAVRYLHITECPQQYSIGIFVFSPGARIPIHDHPNMMVLSKLLYGSLEATSYDTVEGKEGIYSRTKKVLNEGDVSALFPLVRNIHSFRDLGEGSNGSAVLDIILPPYDTNAGRDCTFFRECRQEVILDDQWMIQNDREKKSDKATTKKNGRKKKGKKKVATKHTKSNESGAIMKLIKVDSPEIELDFHCVSGVYKSFGEDDDWQDENVEKKESDLMR</sequence>
<gene>
    <name evidence="5" type="ORF">CHYS00102_LOCUS21480</name>
</gene>
<evidence type="ECO:0000256" key="1">
    <source>
        <dbReference type="ARBA" id="ARBA00022723"/>
    </source>
</evidence>
<proteinExistence type="predicted"/>
<evidence type="ECO:0000256" key="3">
    <source>
        <dbReference type="ARBA" id="ARBA00023004"/>
    </source>
</evidence>
<dbReference type="GO" id="GO:0046872">
    <property type="term" value="F:metal ion binding"/>
    <property type="evidence" value="ECO:0007669"/>
    <property type="project" value="UniProtKB-KW"/>
</dbReference>
<keyword evidence="1" id="KW-0479">Metal-binding</keyword>
<dbReference type="PANTHER" id="PTHR22966">
    <property type="entry name" value="2-AMINOETHANETHIOL DIOXYGENASE"/>
    <property type="match status" value="1"/>
</dbReference>
<feature type="compositionally biased region" description="Basic residues" evidence="4">
    <location>
        <begin position="246"/>
        <end position="264"/>
    </location>
</feature>
<dbReference type="CDD" id="cd20289">
    <property type="entry name" value="cupin_ADO"/>
    <property type="match status" value="1"/>
</dbReference>
<organism evidence="5">
    <name type="scientific">Corethron hystrix</name>
    <dbReference type="NCBI Taxonomy" id="216773"/>
    <lineage>
        <taxon>Eukaryota</taxon>
        <taxon>Sar</taxon>
        <taxon>Stramenopiles</taxon>
        <taxon>Ochrophyta</taxon>
        <taxon>Bacillariophyta</taxon>
        <taxon>Coscinodiscophyceae</taxon>
        <taxon>Corethrophycidae</taxon>
        <taxon>Corethrales</taxon>
        <taxon>Corethraceae</taxon>
        <taxon>Corethron</taxon>
    </lineage>
</organism>
<dbReference type="AlphaFoldDB" id="A0A7S1BRR5"/>
<protein>
    <recommendedName>
        <fullName evidence="6">Cysteine dioxygenase</fullName>
    </recommendedName>
</protein>
<dbReference type="InterPro" id="IPR011051">
    <property type="entry name" value="RmlC_Cupin_sf"/>
</dbReference>
<feature type="compositionally biased region" description="Polar residues" evidence="4">
    <location>
        <begin position="1"/>
        <end position="11"/>
    </location>
</feature>
<dbReference type="Gene3D" id="2.60.120.10">
    <property type="entry name" value="Jelly Rolls"/>
    <property type="match status" value="1"/>
</dbReference>
<dbReference type="PANTHER" id="PTHR22966:SF61">
    <property type="entry name" value="2-AMINOETHANETHIOL DIOXYGENASE"/>
    <property type="match status" value="1"/>
</dbReference>
<name>A0A7S1BRR5_9STRA</name>
<feature type="region of interest" description="Disordered" evidence="4">
    <location>
        <begin position="237"/>
        <end position="266"/>
    </location>
</feature>
<dbReference type="GO" id="GO:0016702">
    <property type="term" value="F:oxidoreductase activity, acting on single donors with incorporation of molecular oxygen, incorporation of two atoms of oxygen"/>
    <property type="evidence" value="ECO:0007669"/>
    <property type="project" value="InterPro"/>
</dbReference>
<evidence type="ECO:0000256" key="2">
    <source>
        <dbReference type="ARBA" id="ARBA00023002"/>
    </source>
</evidence>
<dbReference type="InterPro" id="IPR012864">
    <property type="entry name" value="PCO/ADO"/>
</dbReference>
<accession>A0A7S1BRR5</accession>
<evidence type="ECO:0000313" key="5">
    <source>
        <dbReference type="EMBL" id="CAD8894267.1"/>
    </source>
</evidence>
<dbReference type="SUPFAM" id="SSF51182">
    <property type="entry name" value="RmlC-like cupins"/>
    <property type="match status" value="1"/>
</dbReference>
<feature type="region of interest" description="Disordered" evidence="4">
    <location>
        <begin position="1"/>
        <end position="30"/>
    </location>
</feature>
<reference evidence="5" key="1">
    <citation type="submission" date="2021-01" db="EMBL/GenBank/DDBJ databases">
        <authorList>
            <person name="Corre E."/>
            <person name="Pelletier E."/>
            <person name="Niang G."/>
            <person name="Scheremetjew M."/>
            <person name="Finn R."/>
            <person name="Kale V."/>
            <person name="Holt S."/>
            <person name="Cochrane G."/>
            <person name="Meng A."/>
            <person name="Brown T."/>
            <person name="Cohen L."/>
        </authorList>
    </citation>
    <scope>NUCLEOTIDE SEQUENCE</scope>
    <source>
        <strain evidence="5">308</strain>
    </source>
</reference>
<keyword evidence="3" id="KW-0408">Iron</keyword>
<evidence type="ECO:0000256" key="4">
    <source>
        <dbReference type="SAM" id="MobiDB-lite"/>
    </source>
</evidence>
<keyword evidence="2" id="KW-0560">Oxidoreductase</keyword>
<dbReference type="Pfam" id="PF07847">
    <property type="entry name" value="PCO_ADO"/>
    <property type="match status" value="1"/>
</dbReference>
<dbReference type="EMBL" id="HBFR01029522">
    <property type="protein sequence ID" value="CAD8894267.1"/>
    <property type="molecule type" value="Transcribed_RNA"/>
</dbReference>
<evidence type="ECO:0008006" key="6">
    <source>
        <dbReference type="Google" id="ProtNLM"/>
    </source>
</evidence>